<dbReference type="EMBL" id="LAZR01057102">
    <property type="protein sequence ID" value="KKK72748.1"/>
    <property type="molecule type" value="Genomic_DNA"/>
</dbReference>
<protein>
    <submittedName>
        <fullName evidence="1">Uncharacterized protein</fullName>
    </submittedName>
</protein>
<sequence length="62" mass="7333">MTVIEINEVIKDKWENPYVPIDWLKMELLMRETLKLDDESAFMRLSLIDEILASFTGRGNEM</sequence>
<reference evidence="1" key="1">
    <citation type="journal article" date="2015" name="Nature">
        <title>Complex archaea that bridge the gap between prokaryotes and eukaryotes.</title>
        <authorList>
            <person name="Spang A."/>
            <person name="Saw J.H."/>
            <person name="Jorgensen S.L."/>
            <person name="Zaremba-Niedzwiedzka K."/>
            <person name="Martijn J."/>
            <person name="Lind A.E."/>
            <person name="van Eijk R."/>
            <person name="Schleper C."/>
            <person name="Guy L."/>
            <person name="Ettema T.J."/>
        </authorList>
    </citation>
    <scope>NUCLEOTIDE SEQUENCE</scope>
</reference>
<proteinExistence type="predicted"/>
<evidence type="ECO:0000313" key="1">
    <source>
        <dbReference type="EMBL" id="KKK72748.1"/>
    </source>
</evidence>
<gene>
    <name evidence="1" type="ORF">LCGC14_2900740</name>
</gene>
<organism evidence="1">
    <name type="scientific">marine sediment metagenome</name>
    <dbReference type="NCBI Taxonomy" id="412755"/>
    <lineage>
        <taxon>unclassified sequences</taxon>
        <taxon>metagenomes</taxon>
        <taxon>ecological metagenomes</taxon>
    </lineage>
</organism>
<accession>A0A0F8XUU2</accession>
<name>A0A0F8XUU2_9ZZZZ</name>
<dbReference type="AlphaFoldDB" id="A0A0F8XUU2"/>
<comment type="caution">
    <text evidence="1">The sequence shown here is derived from an EMBL/GenBank/DDBJ whole genome shotgun (WGS) entry which is preliminary data.</text>
</comment>